<dbReference type="PATRIC" id="fig|1328313.3.peg.690"/>
<dbReference type="eggNOG" id="COG2182">
    <property type="taxonomic scope" value="Bacteria"/>
</dbReference>
<dbReference type="RefSeq" id="WP_035013226.1">
    <property type="nucleotide sequence ID" value="NZ_ARZY01000004.1"/>
</dbReference>
<evidence type="ECO:0000313" key="3">
    <source>
        <dbReference type="Proteomes" id="UP000019276"/>
    </source>
</evidence>
<dbReference type="InterPro" id="IPR011050">
    <property type="entry name" value="Pectin_lyase_fold/virulence"/>
</dbReference>
<dbReference type="SUPFAM" id="SSF51126">
    <property type="entry name" value="Pectin lyase-like"/>
    <property type="match status" value="1"/>
</dbReference>
<keyword evidence="2" id="KW-0449">Lipoprotein</keyword>
<name>W7QR80_9ALTE</name>
<accession>W7QR80</accession>
<protein>
    <submittedName>
        <fullName evidence="2">Lipoprotein</fullName>
    </submittedName>
</protein>
<dbReference type="eggNOG" id="COG3291">
    <property type="taxonomic scope" value="Bacteria"/>
</dbReference>
<dbReference type="SMART" id="SM00710">
    <property type="entry name" value="PbH1"/>
    <property type="match status" value="9"/>
</dbReference>
<dbReference type="EMBL" id="ARZY01000004">
    <property type="protein sequence ID" value="EWH11507.1"/>
    <property type="molecule type" value="Genomic_DNA"/>
</dbReference>
<sequence length="1383" mass="143003">MNIQKLFQLSAVAASLTLAGCGGDLVVQEGDTVNNEYVDCKDCTINNNTGTNPDSGTSSRDDSLNGQTGFDTGIQTAIDAGIASEVTSDAAYSDVAAKYPTKKIYKLSSTTAARGTAARNPVLTSDVSLTNDAVWILDGRVAVGEDNANSATLWIQQGTTIVGETGDDFLVVRRGSKINAVGTASQPITFTSIQDISGAETGIGQWGGIVLLGNAPANSCGDQKGETTSDELANCGVSAEGDAGLFGGSDPQDNSGKLKYVVVKHAGKTLGNGDELNGISFAGVGSGTTVEYIQVHENLDDGIEFFGGTVSVKNVVLTSIGDDSLDWSFGWTGSATNVYIQQLEGAGDNAIEADNSEFDAAASPLTKPTIKNVTIVGADGTNGIRLRAGTAGVLSNVFVTGPANYSNCLRVNGTESANLAASGELAISNSVVACVNPANNFGSQAIGDGDVNSWFLGQAGNQELPVSELMLEDNGYMPKAGSPLISGSQQIGAFNGSTNWMDGWTVGINGGFPTDLQTPIDAGLAANVSSEFPEITDKPVYRLQESVQISEDMALTNDVHWIIKGRTAVGGDRTDSATLWIQDGTTIIGESGDDFLVVRRGSKIQALGSVSAPIVMTSIQDVTGQDTGIGQWGGLVLLGNAPANSCGDQKGETTTEELTNCGVSAEGAAGLFGGTDPEDNSGTLKYLVVKHAGKTLGNGDELNGISFAGVGSGTKVEFIQVHENLDDGIEFFGGTVSVRNVVLTSIGDDAFDWSFGWTGKAQNVYIQQSAAAGDNAFEADNSEFDAKATPQTKPTISNVTIVGASGANGVRLRAGTAGVLKNFVVTGPADYSNCLRVNGDESAAHALSGELSISHSIVACADASNNFGSQAIGDGDVSTWFAGQDGNAVHTPAELNLATDGFSPKTGSPLLGNGFDSSTLDPFFNKTDYIGAFDGEFNWMDGWTYGVNQNFPADVQNAFEQGLATDVSSEYPEITDKPVYRLTEDTTFTADVTFTNDAHWVIKGRTAVGEDNASNATLYIQAGTTIIGESGDDFLVVRRGSMIEAVGSNVKPITLTSIQDVTGAQTGIGQWGGVVLLGNAPANSCGDQKGETTAQELAECGVSAEGDAGLFGGNQPEDNSGTLKYVVIKHAGKTLGNGDELNGLSLAGVGSQTELDFIQVHQNLDDGVEFFGGTASISHLVLTEIGDDSLDWSFGWNGNAQYVLIKQGDADGDNAIEADNSEFDAAATPLTKPTISNVTVLGSTGTNGLRLRAGTAGNLHNVIVTGPADYSNCLRVNGTESTAHAASGELTITNSVVACTTEGNNFGSEAIGTGDVESWFKGQSENLELTAAELKLNGYVPASDSPLLNVPAVTPSNSFFDEVNFIGAVSADNDWTAGWTVGL</sequence>
<dbReference type="STRING" id="1328313.DS2_03325"/>
<gene>
    <name evidence="2" type="ORF">DS2_03325</name>
</gene>
<dbReference type="PROSITE" id="PS51257">
    <property type="entry name" value="PROKAR_LIPOPROTEIN"/>
    <property type="match status" value="1"/>
</dbReference>
<proteinExistence type="predicted"/>
<dbReference type="PANTHER" id="PTHR41339">
    <property type="entry name" value="LIPL48"/>
    <property type="match status" value="1"/>
</dbReference>
<comment type="caution">
    <text evidence="2">The sequence shown here is derived from an EMBL/GenBank/DDBJ whole genome shotgun (WGS) entry which is preliminary data.</text>
</comment>
<dbReference type="PANTHER" id="PTHR41339:SF1">
    <property type="entry name" value="SECRETED PROTEIN"/>
    <property type="match status" value="1"/>
</dbReference>
<reference evidence="2 3" key="1">
    <citation type="journal article" date="2014" name="Genome Announc.">
        <title>Draft Genome Sequence of the Agar-Degrading Bacterium Catenovulum sp. Strain DS-2, Isolated from Intestines of Haliotis diversicolor.</title>
        <authorList>
            <person name="Shan D."/>
            <person name="Li X."/>
            <person name="Gu Z."/>
            <person name="Wei G."/>
            <person name="Gao Z."/>
            <person name="Shao Z."/>
        </authorList>
    </citation>
    <scope>NUCLEOTIDE SEQUENCE [LARGE SCALE GENOMIC DNA]</scope>
    <source>
        <strain evidence="2 3">DS-2</strain>
    </source>
</reference>
<feature type="region of interest" description="Disordered" evidence="1">
    <location>
        <begin position="44"/>
        <end position="66"/>
    </location>
</feature>
<evidence type="ECO:0000313" key="2">
    <source>
        <dbReference type="EMBL" id="EWH11507.1"/>
    </source>
</evidence>
<dbReference type="Proteomes" id="UP000019276">
    <property type="component" value="Unassembled WGS sequence"/>
</dbReference>
<keyword evidence="3" id="KW-1185">Reference proteome</keyword>
<evidence type="ECO:0000256" key="1">
    <source>
        <dbReference type="SAM" id="MobiDB-lite"/>
    </source>
</evidence>
<dbReference type="InterPro" id="IPR006626">
    <property type="entry name" value="PbH1"/>
</dbReference>
<organism evidence="2 3">
    <name type="scientific">Catenovulum agarivorans DS-2</name>
    <dbReference type="NCBI Taxonomy" id="1328313"/>
    <lineage>
        <taxon>Bacteria</taxon>
        <taxon>Pseudomonadati</taxon>
        <taxon>Pseudomonadota</taxon>
        <taxon>Gammaproteobacteria</taxon>
        <taxon>Alteromonadales</taxon>
        <taxon>Alteromonadaceae</taxon>
        <taxon>Catenovulum</taxon>
    </lineage>
</organism>
<dbReference type="OrthoDB" id="237393at2"/>